<sequence>MSHTNLEKKISVVINTYNAEKHLAQVIDSVKHFDEIIVCDMESTDDTITIAKSMGCKVITFPKGNYNIVEPARQFAIDHATHPWILVVDADELISEQLRAYLYRHIATPNCADGLYIPRKNYFMGQFLHAHYPDYILRFFRKEVSHWPAVIHAVPQINGTISYIPKRNHALAIEHLANDSIATLFKKTDTYSDYEVPRRRHKNYGAGSLLTRPAFRFFKSYILKGGFCDGAPGFIHAVWDAFYQFAVVAKLIEERKNKS</sequence>
<dbReference type="EMBL" id="JRPQ01000006">
    <property type="protein sequence ID" value="KGI23129.1"/>
    <property type="molecule type" value="Genomic_DNA"/>
</dbReference>
<evidence type="ECO:0000259" key="2">
    <source>
        <dbReference type="Pfam" id="PF00535"/>
    </source>
</evidence>
<dbReference type="OrthoDB" id="9815923at2"/>
<dbReference type="Pfam" id="PF00535">
    <property type="entry name" value="Glycos_transf_2"/>
    <property type="match status" value="1"/>
</dbReference>
<dbReference type="Gene3D" id="3.90.550.10">
    <property type="entry name" value="Spore Coat Polysaccharide Biosynthesis Protein SpsA, Chain A"/>
    <property type="match status" value="1"/>
</dbReference>
<dbReference type="Proteomes" id="UP000029723">
    <property type="component" value="Unassembled WGS sequence"/>
</dbReference>
<reference evidence="3 4" key="1">
    <citation type="submission" date="2014-07" db="EMBL/GenBank/DDBJ databases">
        <authorList>
            <person name="McCorrison J."/>
            <person name="Sanka R."/>
            <person name="Torralba M."/>
            <person name="Gillis M."/>
            <person name="Haft D.H."/>
            <person name="Methe B."/>
            <person name="Sutton G."/>
            <person name="Nelson K.E."/>
        </authorList>
    </citation>
    <scope>NUCLEOTIDE SEQUENCE [LARGE SCALE GENOMIC DNA]</scope>
    <source>
        <strain evidence="3 4">S9-PR14</strain>
    </source>
</reference>
<dbReference type="InterPro" id="IPR001173">
    <property type="entry name" value="Glyco_trans_2-like"/>
</dbReference>
<organism evidence="3 4">
    <name type="scientific">Hoylesella timonensis S9-PR14</name>
    <dbReference type="NCBI Taxonomy" id="1401062"/>
    <lineage>
        <taxon>Bacteria</taxon>
        <taxon>Pseudomonadati</taxon>
        <taxon>Bacteroidota</taxon>
        <taxon>Bacteroidia</taxon>
        <taxon>Bacteroidales</taxon>
        <taxon>Prevotellaceae</taxon>
        <taxon>Hoylesella</taxon>
    </lineage>
</organism>
<dbReference type="AlphaFoldDB" id="A0A098YUU9"/>
<dbReference type="RefSeq" id="WP_036925697.1">
    <property type="nucleotide sequence ID" value="NZ_JRPQ01000006.1"/>
</dbReference>
<dbReference type="SUPFAM" id="SSF53448">
    <property type="entry name" value="Nucleotide-diphospho-sugar transferases"/>
    <property type="match status" value="1"/>
</dbReference>
<evidence type="ECO:0000256" key="1">
    <source>
        <dbReference type="ARBA" id="ARBA00038494"/>
    </source>
</evidence>
<dbReference type="PANTHER" id="PTHR43630:SF2">
    <property type="entry name" value="GLYCOSYLTRANSFERASE"/>
    <property type="match status" value="1"/>
</dbReference>
<gene>
    <name evidence="3" type="ORF">HMPREF9304_00590</name>
</gene>
<accession>A0A098YUU9</accession>
<name>A0A098YUU9_9BACT</name>
<keyword evidence="3" id="KW-0808">Transferase</keyword>
<dbReference type="PANTHER" id="PTHR43630">
    <property type="entry name" value="POLY-BETA-1,6-N-ACETYL-D-GLUCOSAMINE SYNTHASE"/>
    <property type="match status" value="1"/>
</dbReference>
<feature type="domain" description="Glycosyltransferase 2-like" evidence="2">
    <location>
        <begin position="11"/>
        <end position="112"/>
    </location>
</feature>
<protein>
    <submittedName>
        <fullName evidence="3">Glycosyl transferase family 2</fullName>
    </submittedName>
</protein>
<dbReference type="CDD" id="cd02511">
    <property type="entry name" value="Beta4Glucosyltransferase"/>
    <property type="match status" value="1"/>
</dbReference>
<evidence type="ECO:0000313" key="3">
    <source>
        <dbReference type="EMBL" id="KGI23129.1"/>
    </source>
</evidence>
<comment type="similarity">
    <text evidence="1">Belongs to the glycosyltransferase 2 family. WaaE/KdtX subfamily.</text>
</comment>
<dbReference type="InterPro" id="IPR029044">
    <property type="entry name" value="Nucleotide-diphossugar_trans"/>
</dbReference>
<comment type="caution">
    <text evidence="3">The sequence shown here is derived from an EMBL/GenBank/DDBJ whole genome shotgun (WGS) entry which is preliminary data.</text>
</comment>
<proteinExistence type="inferred from homology"/>
<evidence type="ECO:0000313" key="4">
    <source>
        <dbReference type="Proteomes" id="UP000029723"/>
    </source>
</evidence>
<dbReference type="GO" id="GO:0016740">
    <property type="term" value="F:transferase activity"/>
    <property type="evidence" value="ECO:0007669"/>
    <property type="project" value="UniProtKB-KW"/>
</dbReference>